<evidence type="ECO:0000313" key="11">
    <source>
        <dbReference type="EMBL" id="HAE4980143.1"/>
    </source>
</evidence>
<evidence type="ECO:0000256" key="7">
    <source>
        <dbReference type="ARBA" id="ARBA00072081"/>
    </source>
</evidence>
<dbReference type="EMBL" id="DAASCL010000116">
    <property type="protein sequence ID" value="HAE4980143.1"/>
    <property type="molecule type" value="Genomic_DNA"/>
</dbReference>
<dbReference type="AlphaFoldDB" id="A0A732GWP9"/>
<name>A0A732GWP9_SALDU</name>
<evidence type="ECO:0000256" key="1">
    <source>
        <dbReference type="ARBA" id="ARBA00001933"/>
    </source>
</evidence>
<comment type="similarity">
    <text evidence="3">Belongs to the cysteine synthase/cystathionine beta-synthase family.</text>
</comment>
<gene>
    <name evidence="11" type="ORF">G4G51_004822</name>
</gene>
<reference evidence="11" key="2">
    <citation type="submission" date="2018-07" db="EMBL/GenBank/DDBJ databases">
        <authorList>
            <consortium name="NCBI Pathogen Detection Project"/>
        </authorList>
    </citation>
    <scope>NUCLEOTIDE SEQUENCE</scope>
    <source>
        <strain evidence="11">10-1049</strain>
    </source>
</reference>
<dbReference type="PROSITE" id="PS00901">
    <property type="entry name" value="CYS_SYNTHASE"/>
    <property type="match status" value="1"/>
</dbReference>
<reference evidence="11" key="1">
    <citation type="journal article" date="2018" name="Genome Biol.">
        <title>SKESA: strategic k-mer extension for scrupulous assemblies.</title>
        <authorList>
            <person name="Souvorov A."/>
            <person name="Agarwala R."/>
            <person name="Lipman D.J."/>
        </authorList>
    </citation>
    <scope>NUCLEOTIDE SEQUENCE</scope>
    <source>
        <strain evidence="11">10-1049</strain>
    </source>
</reference>
<evidence type="ECO:0000259" key="10">
    <source>
        <dbReference type="Pfam" id="PF00291"/>
    </source>
</evidence>
<comment type="pathway">
    <text evidence="2">Amino-acid biosynthesis; L-cysteine biosynthesis; L-cysteine from L-serine: step 2/2.</text>
</comment>
<evidence type="ECO:0000256" key="3">
    <source>
        <dbReference type="ARBA" id="ARBA00007103"/>
    </source>
</evidence>
<dbReference type="FunFam" id="3.40.50.1100:FF:000003">
    <property type="entry name" value="Cystathionine beta-synthase"/>
    <property type="match status" value="1"/>
</dbReference>
<dbReference type="CDD" id="cd01561">
    <property type="entry name" value="CBS_like"/>
    <property type="match status" value="1"/>
</dbReference>
<dbReference type="InterPro" id="IPR050214">
    <property type="entry name" value="Cys_Synth/Cystath_Beta-Synth"/>
</dbReference>
<feature type="domain" description="Tryptophan synthase beta chain-like PALP" evidence="10">
    <location>
        <begin position="14"/>
        <end position="290"/>
    </location>
</feature>
<organism evidence="11">
    <name type="scientific">Salmonella dublin</name>
    <dbReference type="NCBI Taxonomy" id="98360"/>
    <lineage>
        <taxon>Bacteria</taxon>
        <taxon>Pseudomonadati</taxon>
        <taxon>Pseudomonadota</taxon>
        <taxon>Gammaproteobacteria</taxon>
        <taxon>Enterobacterales</taxon>
        <taxon>Enterobacteriaceae</taxon>
        <taxon>Salmonella</taxon>
    </lineage>
</organism>
<evidence type="ECO:0000256" key="5">
    <source>
        <dbReference type="ARBA" id="ARBA00022898"/>
    </source>
</evidence>
<dbReference type="GO" id="GO:0006535">
    <property type="term" value="P:cysteine biosynthetic process from serine"/>
    <property type="evidence" value="ECO:0007669"/>
    <property type="project" value="InterPro"/>
</dbReference>
<dbReference type="InterPro" id="IPR001216">
    <property type="entry name" value="P-phosphate_BS"/>
</dbReference>
<dbReference type="GO" id="GO:0004124">
    <property type="term" value="F:cysteine synthase activity"/>
    <property type="evidence" value="ECO:0007669"/>
    <property type="project" value="UniProtKB-EC"/>
</dbReference>
<protein>
    <recommendedName>
        <fullName evidence="7">Cysteine synthase B</fullName>
        <ecNumber evidence="4">2.5.1.47</ecNumber>
    </recommendedName>
    <alternativeName>
        <fullName evidence="8">O-acetylserine (thiol)-lyase B</fullName>
    </alternativeName>
    <alternativeName>
        <fullName evidence="9">O-acetylserine sulfhydrylase B</fullName>
    </alternativeName>
</protein>
<evidence type="ECO:0000256" key="8">
    <source>
        <dbReference type="ARBA" id="ARBA00078257"/>
    </source>
</evidence>
<dbReference type="SUPFAM" id="SSF53686">
    <property type="entry name" value="Tryptophan synthase beta subunit-like PLP-dependent enzymes"/>
    <property type="match status" value="1"/>
</dbReference>
<dbReference type="Pfam" id="PF00291">
    <property type="entry name" value="PALP"/>
    <property type="match status" value="1"/>
</dbReference>
<accession>A0A732GWP9</accession>
<evidence type="ECO:0000256" key="6">
    <source>
        <dbReference type="ARBA" id="ARBA00047931"/>
    </source>
</evidence>
<proteinExistence type="inferred from homology"/>
<dbReference type="PANTHER" id="PTHR10314">
    <property type="entry name" value="CYSTATHIONINE BETA-SYNTHASE"/>
    <property type="match status" value="1"/>
</dbReference>
<evidence type="ECO:0000256" key="4">
    <source>
        <dbReference type="ARBA" id="ARBA00012681"/>
    </source>
</evidence>
<evidence type="ECO:0000256" key="9">
    <source>
        <dbReference type="ARBA" id="ARBA00079153"/>
    </source>
</evidence>
<comment type="cofactor">
    <cofactor evidence="1">
        <name>pyridoxal 5'-phosphate</name>
        <dbReference type="ChEBI" id="CHEBI:597326"/>
    </cofactor>
</comment>
<comment type="caution">
    <text evidence="11">The sequence shown here is derived from an EMBL/GenBank/DDBJ whole genome shotgun (WGS) entry which is preliminary data.</text>
</comment>
<sequence>MKIIKPPVQPTLLHLIGNTPVVNILNEEYPDADVRLKLESFNPGGSIKDRIAYEIITDAEERGVIHPGDELVEATSGNTGIGIAWVGRLKGYKVTIITHDKISAEKLALLKFYGATVMIMPSDAPAGSDKHYVKVATEYASFPGRFFCDQFNNIANINAHYKNTAPELWLQGGHEADFIICGVGSGGTISGIQKYFREQGSAVKFIVADPIGSIYSSFFCEHNYVHQSWQVEGIGSDFIPGFLKKEVADDLISVSDSETFETCNFIRHKYSINIGLSTGTAVSAAINILKKNASLRIMIISPDSGERYLSKLNDLKGIK</sequence>
<comment type="catalytic activity">
    <reaction evidence="6">
        <text>O-acetyl-L-serine + hydrogen sulfide = L-cysteine + acetate</text>
        <dbReference type="Rhea" id="RHEA:14829"/>
        <dbReference type="ChEBI" id="CHEBI:29919"/>
        <dbReference type="ChEBI" id="CHEBI:30089"/>
        <dbReference type="ChEBI" id="CHEBI:35235"/>
        <dbReference type="ChEBI" id="CHEBI:58340"/>
        <dbReference type="EC" id="2.5.1.47"/>
    </reaction>
</comment>
<dbReference type="Gene3D" id="3.40.50.1100">
    <property type="match status" value="2"/>
</dbReference>
<evidence type="ECO:0000256" key="2">
    <source>
        <dbReference type="ARBA" id="ARBA00004962"/>
    </source>
</evidence>
<dbReference type="InterPro" id="IPR001926">
    <property type="entry name" value="TrpB-like_PALP"/>
</dbReference>
<keyword evidence="5" id="KW-0663">Pyridoxal phosphate</keyword>
<dbReference type="InterPro" id="IPR036052">
    <property type="entry name" value="TrpB-like_PALP_sf"/>
</dbReference>
<dbReference type="EC" id="2.5.1.47" evidence="4"/>